<dbReference type="SUPFAM" id="SSF54593">
    <property type="entry name" value="Glyoxalase/Bleomycin resistance protein/Dihydroxybiphenyl dioxygenase"/>
    <property type="match status" value="1"/>
</dbReference>
<accession>A0A0H2Q5M6</accession>
<keyword evidence="1" id="KW-0479">Metal-binding</keyword>
<comment type="caution">
    <text evidence="5">The sequence shown here is derived from an EMBL/GenBank/DDBJ whole genome shotgun (WGS) entry which is preliminary data.</text>
</comment>
<evidence type="ECO:0000313" key="5">
    <source>
        <dbReference type="EMBL" id="OUQ11972.1"/>
    </source>
</evidence>
<dbReference type="PANTHER" id="PTHR36113:SF6">
    <property type="entry name" value="FOSFOMYCIN RESISTANCE PROTEIN FOSX"/>
    <property type="match status" value="1"/>
</dbReference>
<dbReference type="InterPro" id="IPR037523">
    <property type="entry name" value="VOC_core"/>
</dbReference>
<gene>
    <name evidence="5" type="ORF">B5E88_01195</name>
    <name evidence="4" type="ORF">HF857_01230</name>
    <name evidence="3" type="ORF">P7H47_10610</name>
</gene>
<proteinExistence type="predicted"/>
<dbReference type="InterPro" id="IPR037478">
    <property type="entry name" value="YwkD-like_dom"/>
</dbReference>
<dbReference type="Proteomes" id="UP000588071">
    <property type="component" value="Unassembled WGS sequence"/>
</dbReference>
<dbReference type="AlphaFoldDB" id="A0A0H2Q5M6"/>
<protein>
    <submittedName>
        <fullName evidence="5">VOC family protein</fullName>
    </submittedName>
</protein>
<dbReference type="GeneID" id="60871788"/>
<organism evidence="5 6">
    <name type="scientific">Enterococcus cecorum</name>
    <dbReference type="NCBI Taxonomy" id="44008"/>
    <lineage>
        <taxon>Bacteria</taxon>
        <taxon>Bacillati</taxon>
        <taxon>Bacillota</taxon>
        <taxon>Bacilli</taxon>
        <taxon>Lactobacillales</taxon>
        <taxon>Enterococcaceae</taxon>
        <taxon>Enterococcus</taxon>
    </lineage>
</organism>
<dbReference type="PANTHER" id="PTHR36113">
    <property type="entry name" value="LYASE, PUTATIVE-RELATED-RELATED"/>
    <property type="match status" value="1"/>
</dbReference>
<dbReference type="Gene3D" id="3.10.180.10">
    <property type="entry name" value="2,3-Dihydroxybiphenyl 1,2-Dioxygenase, domain 1"/>
    <property type="match status" value="1"/>
</dbReference>
<evidence type="ECO:0000313" key="3">
    <source>
        <dbReference type="EMBL" id="MDT2797688.1"/>
    </source>
</evidence>
<dbReference type="PROSITE" id="PS51819">
    <property type="entry name" value="VOC"/>
    <property type="match status" value="1"/>
</dbReference>
<dbReference type="Proteomes" id="UP001255696">
    <property type="component" value="Unassembled WGS sequence"/>
</dbReference>
<reference evidence="4 7" key="3">
    <citation type="submission" date="2020-04" db="EMBL/GenBank/DDBJ databases">
        <authorList>
            <person name="Hitch T.C.A."/>
            <person name="Wylensek D."/>
            <person name="Clavel T."/>
        </authorList>
    </citation>
    <scope>NUCLEOTIDE SEQUENCE [LARGE SCALE GENOMIC DNA]</scope>
    <source>
        <strain evidence="4 7">WCA-380-WT-3C</strain>
    </source>
</reference>
<dbReference type="Pfam" id="PF00903">
    <property type="entry name" value="Glyoxalase"/>
    <property type="match status" value="1"/>
</dbReference>
<reference evidence="3" key="4">
    <citation type="submission" date="2023-03" db="EMBL/GenBank/DDBJ databases">
        <authorList>
            <person name="Shen W."/>
            <person name="Cai J."/>
        </authorList>
    </citation>
    <scope>NUCLEOTIDE SEQUENCE</scope>
    <source>
        <strain evidence="3">B245-2</strain>
    </source>
</reference>
<dbReference type="RefSeq" id="WP_016252285.1">
    <property type="nucleotide sequence ID" value="NZ_AP035890.1"/>
</dbReference>
<dbReference type="EMBL" id="JARQBI010000036">
    <property type="protein sequence ID" value="MDT2797688.1"/>
    <property type="molecule type" value="Genomic_DNA"/>
</dbReference>
<dbReference type="InterPro" id="IPR004360">
    <property type="entry name" value="Glyas_Fos-R_dOase_dom"/>
</dbReference>
<evidence type="ECO:0000313" key="6">
    <source>
        <dbReference type="Proteomes" id="UP000196074"/>
    </source>
</evidence>
<name>A0A0H2Q5M6_9ENTE</name>
<reference evidence="5" key="2">
    <citation type="journal article" date="2018" name="BMC Genomics">
        <title>Whole genome sequencing and function prediction of 133 gut anaerobes isolated from chicken caecum in pure cultures.</title>
        <authorList>
            <person name="Medvecky M."/>
            <person name="Cejkova D."/>
            <person name="Polansky O."/>
            <person name="Karasova D."/>
            <person name="Kubasova T."/>
            <person name="Cizek A."/>
            <person name="Rychlik I."/>
        </authorList>
    </citation>
    <scope>NUCLEOTIDE SEQUENCE</scope>
    <source>
        <strain evidence="5">An144</strain>
    </source>
</reference>
<evidence type="ECO:0000256" key="1">
    <source>
        <dbReference type="ARBA" id="ARBA00022723"/>
    </source>
</evidence>
<dbReference type="InterPro" id="IPR029068">
    <property type="entry name" value="Glyas_Bleomycin-R_OHBP_Dase"/>
</dbReference>
<evidence type="ECO:0000259" key="2">
    <source>
        <dbReference type="PROSITE" id="PS51819"/>
    </source>
</evidence>
<dbReference type="CDD" id="cd08352">
    <property type="entry name" value="VOC_Bs_YwkD_like"/>
    <property type="match status" value="1"/>
</dbReference>
<dbReference type="GO" id="GO:0046872">
    <property type="term" value="F:metal ion binding"/>
    <property type="evidence" value="ECO:0007669"/>
    <property type="project" value="UniProtKB-KW"/>
</dbReference>
<reference evidence="6" key="1">
    <citation type="submission" date="2017-04" db="EMBL/GenBank/DDBJ databases">
        <title>Function of individual gut microbiota members based on whole genome sequencing of pure cultures obtained from chicken caecum.</title>
        <authorList>
            <person name="Medvecky M."/>
            <person name="Cejkova D."/>
            <person name="Polansky O."/>
            <person name="Karasova D."/>
            <person name="Kubasova T."/>
            <person name="Cizek A."/>
            <person name="Rychlik I."/>
        </authorList>
    </citation>
    <scope>NUCLEOTIDE SEQUENCE [LARGE SCALE GENOMIC DNA]</scope>
    <source>
        <strain evidence="6">An144</strain>
    </source>
</reference>
<dbReference type="EMBL" id="JABAFV010000001">
    <property type="protein sequence ID" value="NME48893.1"/>
    <property type="molecule type" value="Genomic_DNA"/>
</dbReference>
<dbReference type="InterPro" id="IPR051332">
    <property type="entry name" value="Fosfomycin_Res_Enzymes"/>
</dbReference>
<dbReference type="EMBL" id="NFLC01000001">
    <property type="protein sequence ID" value="OUQ11972.1"/>
    <property type="molecule type" value="Genomic_DNA"/>
</dbReference>
<evidence type="ECO:0000313" key="4">
    <source>
        <dbReference type="EMBL" id="NME48893.1"/>
    </source>
</evidence>
<dbReference type="NCBIfam" id="NF008551">
    <property type="entry name" value="PRK11478.1"/>
    <property type="match status" value="1"/>
</dbReference>
<feature type="domain" description="VOC" evidence="2">
    <location>
        <begin position="5"/>
        <end position="126"/>
    </location>
</feature>
<evidence type="ECO:0000313" key="7">
    <source>
        <dbReference type="Proteomes" id="UP000588071"/>
    </source>
</evidence>
<sequence length="126" mass="14532">MNLSQIHHVAIITAKYEASKTFYVDKLGFQVIRENYRAHRDDYKLDLQLGDCELEIFGVKDAPKRPSYPEACGLRHLAFKVENIEEVVAALIEKGIECEPIRIDDYTGEKMTFFFDPDGLPLELHE</sequence>
<dbReference type="Proteomes" id="UP000196074">
    <property type="component" value="Unassembled WGS sequence"/>
</dbReference>